<keyword evidence="2" id="KW-1185">Reference proteome</keyword>
<accession>A0A1W1VDK6</accession>
<reference evidence="1 2" key="1">
    <citation type="submission" date="2017-04" db="EMBL/GenBank/DDBJ databases">
        <authorList>
            <person name="Afonso C.L."/>
            <person name="Miller P.J."/>
            <person name="Scott M.A."/>
            <person name="Spackman E."/>
            <person name="Goraichik I."/>
            <person name="Dimitrov K.M."/>
            <person name="Suarez D.L."/>
            <person name="Swayne D.E."/>
        </authorList>
    </citation>
    <scope>NUCLEOTIDE SEQUENCE [LARGE SCALE GENOMIC DNA]</scope>
    <source>
        <strain evidence="1 2">DSM 11270</strain>
    </source>
</reference>
<evidence type="ECO:0000313" key="1">
    <source>
        <dbReference type="EMBL" id="SMB91405.1"/>
    </source>
</evidence>
<dbReference type="RefSeq" id="WP_084053327.1">
    <property type="nucleotide sequence ID" value="NZ_FWWT01000018.1"/>
</dbReference>
<protein>
    <submittedName>
        <fullName evidence="1">Uncharacterized protein</fullName>
    </submittedName>
</protein>
<gene>
    <name evidence="1" type="ORF">SAMN00017405_2293</name>
</gene>
<evidence type="ECO:0000313" key="2">
    <source>
        <dbReference type="Proteomes" id="UP000192731"/>
    </source>
</evidence>
<dbReference type="Proteomes" id="UP000192731">
    <property type="component" value="Unassembled WGS sequence"/>
</dbReference>
<sequence>MNQPELPNSIEDVKNMLKGIEAFLPEEYKNVINEAIAGIENGDGNPEESKQKLQQLLLNLMSGQK</sequence>
<organism evidence="1 2">
    <name type="scientific">Desulfonispora thiosulfatigenes DSM 11270</name>
    <dbReference type="NCBI Taxonomy" id="656914"/>
    <lineage>
        <taxon>Bacteria</taxon>
        <taxon>Bacillati</taxon>
        <taxon>Bacillota</taxon>
        <taxon>Clostridia</taxon>
        <taxon>Eubacteriales</taxon>
        <taxon>Peptococcaceae</taxon>
        <taxon>Desulfonispora</taxon>
    </lineage>
</organism>
<dbReference type="AlphaFoldDB" id="A0A1W1VDK6"/>
<dbReference type="EMBL" id="FWWT01000018">
    <property type="protein sequence ID" value="SMB91405.1"/>
    <property type="molecule type" value="Genomic_DNA"/>
</dbReference>
<name>A0A1W1VDK6_DESTI</name>
<proteinExistence type="predicted"/>
<dbReference type="STRING" id="656914.SAMN00017405_2293"/>